<evidence type="ECO:0000256" key="3">
    <source>
        <dbReference type="ARBA" id="ARBA00022755"/>
    </source>
</evidence>
<proteinExistence type="inferred from homology"/>
<feature type="transmembrane region" description="Helical" evidence="5">
    <location>
        <begin position="99"/>
        <end position="130"/>
    </location>
</feature>
<comment type="caution">
    <text evidence="4">Lacks conserved residue(s) required for the propagation of feature annotation.</text>
</comment>
<dbReference type="Proteomes" id="UP000295741">
    <property type="component" value="Unassembled WGS sequence"/>
</dbReference>
<evidence type="ECO:0000259" key="6">
    <source>
        <dbReference type="Pfam" id="PF00551"/>
    </source>
</evidence>
<dbReference type="SUPFAM" id="SSF53328">
    <property type="entry name" value="Formyltransferase"/>
    <property type="match status" value="1"/>
</dbReference>
<evidence type="ECO:0000256" key="4">
    <source>
        <dbReference type="HAMAP-Rule" id="MF_01930"/>
    </source>
</evidence>
<dbReference type="UniPathway" id="UPA00074">
    <property type="reaction ID" value="UER00126"/>
</dbReference>
<dbReference type="NCBIfam" id="TIGR00639">
    <property type="entry name" value="PurN"/>
    <property type="match status" value="1"/>
</dbReference>
<dbReference type="AlphaFoldDB" id="A0A4R6IW08"/>
<name>A0A4R6IW08_9BACT</name>
<organism evidence="7 8">
    <name type="scientific">Sediminibacterium goheungense</name>
    <dbReference type="NCBI Taxonomy" id="1086393"/>
    <lineage>
        <taxon>Bacteria</taxon>
        <taxon>Pseudomonadati</taxon>
        <taxon>Bacteroidota</taxon>
        <taxon>Chitinophagia</taxon>
        <taxon>Chitinophagales</taxon>
        <taxon>Chitinophagaceae</taxon>
        <taxon>Sediminibacterium</taxon>
    </lineage>
</organism>
<keyword evidence="5" id="KW-1133">Transmembrane helix</keyword>
<dbReference type="HAMAP" id="MF_01930">
    <property type="entry name" value="PurN"/>
    <property type="match status" value="1"/>
</dbReference>
<dbReference type="InterPro" id="IPR004607">
    <property type="entry name" value="GART"/>
</dbReference>
<accession>A0A4R6IW08</accession>
<comment type="function">
    <text evidence="4">Catalyzes the transfer of a formyl group from 10-formyltetrahydrofolate to 5-phospho-ribosyl-glycinamide (GAR), producing 5-phospho-ribosyl-N-formylglycinamide (FGAR) and tetrahydrofolate.</text>
</comment>
<dbReference type="EC" id="2.1.2.2" evidence="4"/>
<feature type="transmembrane region" description="Helical" evidence="5">
    <location>
        <begin position="69"/>
        <end position="87"/>
    </location>
</feature>
<dbReference type="GO" id="GO:0006189">
    <property type="term" value="P:'de novo' IMP biosynthetic process"/>
    <property type="evidence" value="ECO:0007669"/>
    <property type="project" value="UniProtKB-UniRule"/>
</dbReference>
<dbReference type="CDD" id="cd08645">
    <property type="entry name" value="FMT_core_GART"/>
    <property type="match status" value="1"/>
</dbReference>
<comment type="similarity">
    <text evidence="4">Belongs to the GART family.</text>
</comment>
<keyword evidence="5" id="KW-0472">Membrane</keyword>
<gene>
    <name evidence="4" type="primary">purN</name>
    <name evidence="7" type="ORF">BC659_1844</name>
</gene>
<dbReference type="InterPro" id="IPR036477">
    <property type="entry name" value="Formyl_transf_N_sf"/>
</dbReference>
<protein>
    <recommendedName>
        <fullName evidence="4">Phosphoribosylglycinamide formyltransferase</fullName>
        <ecNumber evidence="4">2.1.2.2</ecNumber>
    </recommendedName>
    <alternativeName>
        <fullName evidence="4">5'-phosphoribosylglycinamide transformylase</fullName>
    </alternativeName>
    <alternativeName>
        <fullName evidence="4">GAR transformylase</fullName>
        <shortName evidence="4">GART</shortName>
    </alternativeName>
</protein>
<dbReference type="PANTHER" id="PTHR43369:SF2">
    <property type="entry name" value="PHOSPHORIBOSYLGLYCINAMIDE FORMYLTRANSFERASE"/>
    <property type="match status" value="1"/>
</dbReference>
<reference evidence="7 8" key="1">
    <citation type="submission" date="2019-03" db="EMBL/GenBank/DDBJ databases">
        <title>Genomic Encyclopedia of Archaeal and Bacterial Type Strains, Phase II (KMG-II): from individual species to whole genera.</title>
        <authorList>
            <person name="Goeker M."/>
        </authorList>
    </citation>
    <scope>NUCLEOTIDE SEQUENCE [LARGE SCALE GENOMIC DNA]</scope>
    <source>
        <strain evidence="7 8">DSM 28323</strain>
    </source>
</reference>
<sequence length="377" mass="42439">MHEFQLPKIELPASKECFHQAADSQISFLICESVAKKRPIAIFLHFLSHFWAMFRRLKEKWGLSWPRFILVFTTFAVGGSLCGYTGKRLMALTSLEKGVLYYIIYIVLITIIWPGCVLVVSLFTGQFPFFRNYLTKMWRRVNGQWSMVNGESKLDTTSAMDHGLSSNPQSDTRDQTSAITRIAIFASGAGSNAAKIIAHLKNHASIQVQLVVCNKPGAGVIQIATDNGIPVLMIEKEKFFRGNAYVDEMKHRSGIDFIVLAGFLWKVPAALIEAYPNRIINIHPALLPNYGGKGMYGRHVHEAVIAAGEKESGITIHYVNERFDEGEHIFQARCEITDTDTPDTLAQKIHELEHRYFPEIVEQVVEGVRKTGSPEVR</sequence>
<dbReference type="Gene3D" id="3.40.50.170">
    <property type="entry name" value="Formyl transferase, N-terminal domain"/>
    <property type="match status" value="1"/>
</dbReference>
<dbReference type="InterPro" id="IPR002376">
    <property type="entry name" value="Formyl_transf_N"/>
</dbReference>
<feature type="domain" description="Formyl transferase N-terminal" evidence="6">
    <location>
        <begin position="181"/>
        <end position="360"/>
    </location>
</feature>
<comment type="caution">
    <text evidence="7">The sequence shown here is derived from an EMBL/GenBank/DDBJ whole genome shotgun (WGS) entry which is preliminary data.</text>
</comment>
<keyword evidence="8" id="KW-1185">Reference proteome</keyword>
<keyword evidence="5" id="KW-0812">Transmembrane</keyword>
<comment type="catalytic activity">
    <reaction evidence="4">
        <text>N(1)-(5-phospho-beta-D-ribosyl)glycinamide + (6R)-10-formyltetrahydrofolate = N(2)-formyl-N(1)-(5-phospho-beta-D-ribosyl)glycinamide + (6S)-5,6,7,8-tetrahydrofolate + H(+)</text>
        <dbReference type="Rhea" id="RHEA:15053"/>
        <dbReference type="ChEBI" id="CHEBI:15378"/>
        <dbReference type="ChEBI" id="CHEBI:57453"/>
        <dbReference type="ChEBI" id="CHEBI:143788"/>
        <dbReference type="ChEBI" id="CHEBI:147286"/>
        <dbReference type="ChEBI" id="CHEBI:195366"/>
        <dbReference type="EC" id="2.1.2.2"/>
    </reaction>
</comment>
<dbReference type="PANTHER" id="PTHR43369">
    <property type="entry name" value="PHOSPHORIBOSYLGLYCINAMIDE FORMYLTRANSFERASE"/>
    <property type="match status" value="1"/>
</dbReference>
<evidence type="ECO:0000256" key="1">
    <source>
        <dbReference type="ARBA" id="ARBA00005054"/>
    </source>
</evidence>
<keyword evidence="2 4" id="KW-0808">Transferase</keyword>
<keyword evidence="3 4" id="KW-0658">Purine biosynthesis</keyword>
<feature type="binding site" evidence="4">
    <location>
        <position position="236"/>
    </location>
    <ligand>
        <name>(6R)-10-formyltetrahydrofolate</name>
        <dbReference type="ChEBI" id="CHEBI:195366"/>
    </ligand>
</feature>
<evidence type="ECO:0000313" key="7">
    <source>
        <dbReference type="EMBL" id="TDO26537.1"/>
    </source>
</evidence>
<dbReference type="GO" id="GO:0005829">
    <property type="term" value="C:cytosol"/>
    <property type="evidence" value="ECO:0007669"/>
    <property type="project" value="TreeGrafter"/>
</dbReference>
<feature type="site" description="Raises pKa of active site His" evidence="4">
    <location>
        <position position="324"/>
    </location>
</feature>
<comment type="pathway">
    <text evidence="1 4">Purine metabolism; IMP biosynthesis via de novo pathway; N(2)-formyl-N(1)-(5-phospho-D-ribosyl)glycinamide from N(1)-(5-phospho-D-ribosyl)glycinamide (10-formyl THF route): step 1/1.</text>
</comment>
<dbReference type="EMBL" id="SNWP01000011">
    <property type="protein sequence ID" value="TDO26537.1"/>
    <property type="molecule type" value="Genomic_DNA"/>
</dbReference>
<dbReference type="GO" id="GO:0004644">
    <property type="term" value="F:phosphoribosylglycinamide formyltransferase activity"/>
    <property type="evidence" value="ECO:0007669"/>
    <property type="project" value="UniProtKB-UniRule"/>
</dbReference>
<evidence type="ECO:0000313" key="8">
    <source>
        <dbReference type="Proteomes" id="UP000295741"/>
    </source>
</evidence>
<feature type="binding site" evidence="4">
    <location>
        <position position="281"/>
    </location>
    <ligand>
        <name>(6R)-10-formyltetrahydrofolate</name>
        <dbReference type="ChEBI" id="CHEBI:195366"/>
    </ligand>
</feature>
<evidence type="ECO:0000256" key="5">
    <source>
        <dbReference type="SAM" id="Phobius"/>
    </source>
</evidence>
<dbReference type="Pfam" id="PF00551">
    <property type="entry name" value="Formyl_trans_N"/>
    <property type="match status" value="1"/>
</dbReference>
<feature type="binding site" evidence="4">
    <location>
        <begin position="190"/>
        <end position="192"/>
    </location>
    <ligand>
        <name>N(1)-(5-phospho-beta-D-ribosyl)glycinamide</name>
        <dbReference type="ChEBI" id="CHEBI:143788"/>
    </ligand>
</feature>
<feature type="active site" description="Proton donor" evidence="4">
    <location>
        <position position="283"/>
    </location>
</feature>
<evidence type="ECO:0000256" key="2">
    <source>
        <dbReference type="ARBA" id="ARBA00022679"/>
    </source>
</evidence>